<organism evidence="1 2">
    <name type="scientific">Candidatus Wolfebacteria bacterium CG10_big_fil_rev_8_21_14_0_10_31_9</name>
    <dbReference type="NCBI Taxonomy" id="1975070"/>
    <lineage>
        <taxon>Bacteria</taxon>
        <taxon>Candidatus Wolfeibacteriota</taxon>
    </lineage>
</organism>
<evidence type="ECO:0000313" key="1">
    <source>
        <dbReference type="EMBL" id="PIR44385.1"/>
    </source>
</evidence>
<dbReference type="Pfam" id="PF13366">
    <property type="entry name" value="PDDEXK_3"/>
    <property type="match status" value="1"/>
</dbReference>
<accession>A0A2H0RF05</accession>
<dbReference type="Proteomes" id="UP000231602">
    <property type="component" value="Unassembled WGS sequence"/>
</dbReference>
<evidence type="ECO:0000313" key="2">
    <source>
        <dbReference type="Proteomes" id="UP000231602"/>
    </source>
</evidence>
<dbReference type="AlphaFoldDB" id="A0A2H0RF05"/>
<comment type="caution">
    <text evidence="1">The sequence shown here is derived from an EMBL/GenBank/DDBJ whole genome shotgun (WGS) entry which is preliminary data.</text>
</comment>
<protein>
    <submittedName>
        <fullName evidence="1">GxxExxY protein</fullName>
    </submittedName>
</protein>
<gene>
    <name evidence="1" type="ORF">COV23_00115</name>
</gene>
<proteinExistence type="predicted"/>
<sequence length="130" mass="15494">MTTNITNEGKVLYPDLSYKIMGILFEVHNKLGTKYQEKHYQKAIEIKLKEYKLPYKREAQIKVKFGNDDLGEFFIDFIINNQIILETKVVWRISQNDIKQVLRYLKSTNLKLGIIANFKHDNLEFRRILN</sequence>
<reference evidence="1 2" key="1">
    <citation type="submission" date="2017-09" db="EMBL/GenBank/DDBJ databases">
        <title>Depth-based differentiation of microbial function through sediment-hosted aquifers and enrichment of novel symbionts in the deep terrestrial subsurface.</title>
        <authorList>
            <person name="Probst A.J."/>
            <person name="Ladd B."/>
            <person name="Jarett J.K."/>
            <person name="Geller-Mcgrath D.E."/>
            <person name="Sieber C.M."/>
            <person name="Emerson J.B."/>
            <person name="Anantharaman K."/>
            <person name="Thomas B.C."/>
            <person name="Malmstrom R."/>
            <person name="Stieglmeier M."/>
            <person name="Klingl A."/>
            <person name="Woyke T."/>
            <person name="Ryan C.M."/>
            <person name="Banfield J.F."/>
        </authorList>
    </citation>
    <scope>NUCLEOTIDE SEQUENCE [LARGE SCALE GENOMIC DNA]</scope>
    <source>
        <strain evidence="1">CG10_big_fil_rev_8_21_14_0_10_31_9</strain>
    </source>
</reference>
<dbReference type="EMBL" id="PCXV01000005">
    <property type="protein sequence ID" value="PIR44385.1"/>
    <property type="molecule type" value="Genomic_DNA"/>
</dbReference>
<dbReference type="NCBIfam" id="TIGR04256">
    <property type="entry name" value="GxxExxY"/>
    <property type="match status" value="1"/>
</dbReference>
<dbReference type="InterPro" id="IPR026350">
    <property type="entry name" value="GxxExxY"/>
</dbReference>
<name>A0A2H0RF05_9BACT</name>